<protein>
    <submittedName>
        <fullName evidence="5">Glycosyltransferase</fullName>
    </submittedName>
</protein>
<dbReference type="Gene3D" id="3.90.550.10">
    <property type="entry name" value="Spore Coat Polysaccharide Biosynthesis Protein SpsA, Chain A"/>
    <property type="match status" value="1"/>
</dbReference>
<evidence type="ECO:0000256" key="2">
    <source>
        <dbReference type="ARBA" id="ARBA00022676"/>
    </source>
</evidence>
<keyword evidence="3 5" id="KW-0808">Transferase</keyword>
<dbReference type="SUPFAM" id="SSF53448">
    <property type="entry name" value="Nucleotide-diphospho-sugar transferases"/>
    <property type="match status" value="1"/>
</dbReference>
<dbReference type="GO" id="GO:0016757">
    <property type="term" value="F:glycosyltransferase activity"/>
    <property type="evidence" value="ECO:0007669"/>
    <property type="project" value="UniProtKB-KW"/>
</dbReference>
<comment type="similarity">
    <text evidence="1">Belongs to the glycosyltransferase 2 family.</text>
</comment>
<name>A0A1Z4VU39_9GAMM</name>
<evidence type="ECO:0000313" key="5">
    <source>
        <dbReference type="EMBL" id="BAZ95150.1"/>
    </source>
</evidence>
<dbReference type="PANTHER" id="PTHR43685">
    <property type="entry name" value="GLYCOSYLTRANSFERASE"/>
    <property type="match status" value="1"/>
</dbReference>
<evidence type="ECO:0000256" key="1">
    <source>
        <dbReference type="ARBA" id="ARBA00006739"/>
    </source>
</evidence>
<dbReference type="SUPFAM" id="SSF53335">
    <property type="entry name" value="S-adenosyl-L-methionine-dependent methyltransferases"/>
    <property type="match status" value="1"/>
</dbReference>
<dbReference type="KEGG" id="ttc:FOKN1_2790"/>
<dbReference type="EMBL" id="AP018052">
    <property type="protein sequence ID" value="BAZ95150.1"/>
    <property type="molecule type" value="Genomic_DNA"/>
</dbReference>
<keyword evidence="2" id="KW-0328">Glycosyltransferase</keyword>
<feature type="domain" description="Glycosyltransferase 2-like" evidence="4">
    <location>
        <begin position="5"/>
        <end position="169"/>
    </location>
</feature>
<dbReference type="InterPro" id="IPR029063">
    <property type="entry name" value="SAM-dependent_MTases_sf"/>
</dbReference>
<evidence type="ECO:0000259" key="4">
    <source>
        <dbReference type="Pfam" id="PF00535"/>
    </source>
</evidence>
<dbReference type="InterPro" id="IPR029044">
    <property type="entry name" value="Nucleotide-diphossugar_trans"/>
</dbReference>
<evidence type="ECO:0000313" key="6">
    <source>
        <dbReference type="Proteomes" id="UP000218765"/>
    </source>
</evidence>
<organism evidence="5 6">
    <name type="scientific">Thiohalobacter thiocyanaticus</name>
    <dbReference type="NCBI Taxonomy" id="585455"/>
    <lineage>
        <taxon>Bacteria</taxon>
        <taxon>Pseudomonadati</taxon>
        <taxon>Pseudomonadota</taxon>
        <taxon>Gammaproteobacteria</taxon>
        <taxon>Thiohalobacterales</taxon>
        <taxon>Thiohalobacteraceae</taxon>
        <taxon>Thiohalobacter</taxon>
    </lineage>
</organism>
<dbReference type="OrthoDB" id="9805612at2"/>
<proteinExistence type="inferred from homology"/>
<dbReference type="AlphaFoldDB" id="A0A1Z4VU39"/>
<accession>A0A1Z4VU39</accession>
<evidence type="ECO:0000256" key="3">
    <source>
        <dbReference type="ARBA" id="ARBA00022679"/>
    </source>
</evidence>
<dbReference type="PANTHER" id="PTHR43685:SF5">
    <property type="entry name" value="GLYCOSYLTRANSFERASE EPSE-RELATED"/>
    <property type="match status" value="1"/>
</dbReference>
<dbReference type="RefSeq" id="WP_096367163.1">
    <property type="nucleotide sequence ID" value="NZ_AP018052.1"/>
</dbReference>
<dbReference type="InterPro" id="IPR050834">
    <property type="entry name" value="Glycosyltransf_2"/>
</dbReference>
<gene>
    <name evidence="5" type="ORF">FOKN1_2790</name>
</gene>
<dbReference type="Proteomes" id="UP000218765">
    <property type="component" value="Chromosome"/>
</dbReference>
<dbReference type="Pfam" id="PF00535">
    <property type="entry name" value="Glycos_transf_2"/>
    <property type="match status" value="1"/>
</dbReference>
<reference evidence="5 6" key="1">
    <citation type="submission" date="2017-05" db="EMBL/GenBank/DDBJ databases">
        <title>Thiocyanate degradation by Thiohalobacter thiocyanaticus FOKN1.</title>
        <authorList>
            <person name="Oshiki M."/>
            <person name="Fukushima T."/>
            <person name="Kawano S."/>
            <person name="Nakagawa J."/>
        </authorList>
    </citation>
    <scope>NUCLEOTIDE SEQUENCE [LARGE SCALE GENOMIC DNA]</scope>
    <source>
        <strain evidence="5 6">FOKN1</strain>
    </source>
</reference>
<keyword evidence="6" id="KW-1185">Reference proteome</keyword>
<dbReference type="InterPro" id="IPR001173">
    <property type="entry name" value="Glyco_trans_2-like"/>
</dbReference>
<sequence length="336" mass="38363">MPRISILLPVRNGAATLPEALDSIAGQSCTDYEVIAVNDASDDATVDILQQYRAQDTRLRLLENPEPGLVNALNLGLEQARGELIARMDADDRMHPQRLQCQRDWLQAHPGHDVVGCRVDLFPAEAVRNGMRHYVDWLNRCLTPTQIHQDIYLESPLAHPSVMFRRRAVLAHGGYRNGDFPEDYELWLRLHQQGVRFGKVDLSLLDWRERPDRVSRCDPRCSRAAFDRIRARYLSRDPLLHQGRPLAIWGAGRKTRRRVRPLLELGHRPDAWIDIDPRKLGQCLDGVPVVAPPWLLAQPVRPVVLIYIASHGAREEIAAWLQGHDLRPGRDYYQVG</sequence>